<protein>
    <submittedName>
        <fullName evidence="1">Uncharacterized protein</fullName>
    </submittedName>
</protein>
<dbReference type="KEGG" id="fax:FUAX_37560"/>
<proteinExistence type="predicted"/>
<gene>
    <name evidence="1" type="ORF">FUAX_37560</name>
</gene>
<evidence type="ECO:0000313" key="2">
    <source>
        <dbReference type="Proteomes" id="UP001348817"/>
    </source>
</evidence>
<dbReference type="EMBL" id="AP025314">
    <property type="protein sequence ID" value="BDD11324.1"/>
    <property type="molecule type" value="Genomic_DNA"/>
</dbReference>
<sequence>MGHGSSFLMFLSLMEPVKRSFCMAQVRKKMRNRYGKVKFK</sequence>
<keyword evidence="2" id="KW-1185">Reference proteome</keyword>
<name>A0AAU9CGL4_9BACT</name>
<evidence type="ECO:0000313" key="1">
    <source>
        <dbReference type="EMBL" id="BDD11324.1"/>
    </source>
</evidence>
<reference evidence="1 2" key="1">
    <citation type="submission" date="2021-12" db="EMBL/GenBank/DDBJ databases">
        <title>Genome sequencing of bacteria with rrn-lacking chromosome and rrn-plasmid.</title>
        <authorList>
            <person name="Anda M."/>
            <person name="Iwasaki W."/>
        </authorList>
    </citation>
    <scope>NUCLEOTIDE SEQUENCE [LARGE SCALE GENOMIC DNA]</scope>
    <source>
        <strain evidence="1 2">DSM 100852</strain>
    </source>
</reference>
<organism evidence="1 2">
    <name type="scientific">Fulvitalea axinellae</name>
    <dbReference type="NCBI Taxonomy" id="1182444"/>
    <lineage>
        <taxon>Bacteria</taxon>
        <taxon>Pseudomonadati</taxon>
        <taxon>Bacteroidota</taxon>
        <taxon>Cytophagia</taxon>
        <taxon>Cytophagales</taxon>
        <taxon>Persicobacteraceae</taxon>
        <taxon>Fulvitalea</taxon>
    </lineage>
</organism>
<accession>A0AAU9CGL4</accession>
<dbReference type="Proteomes" id="UP001348817">
    <property type="component" value="Chromosome"/>
</dbReference>
<dbReference type="AlphaFoldDB" id="A0AAU9CGL4"/>